<feature type="transmembrane region" description="Helical" evidence="6">
    <location>
        <begin position="20"/>
        <end position="37"/>
    </location>
</feature>
<evidence type="ECO:0000256" key="3">
    <source>
        <dbReference type="ARBA" id="ARBA00022692"/>
    </source>
</evidence>
<keyword evidence="8" id="KW-1185">Reference proteome</keyword>
<evidence type="ECO:0000256" key="4">
    <source>
        <dbReference type="ARBA" id="ARBA00022989"/>
    </source>
</evidence>
<feature type="transmembrane region" description="Helical" evidence="6">
    <location>
        <begin position="119"/>
        <end position="138"/>
    </location>
</feature>
<feature type="transmembrane region" description="Helical" evidence="6">
    <location>
        <begin position="237"/>
        <end position="256"/>
    </location>
</feature>
<dbReference type="Pfam" id="PF13440">
    <property type="entry name" value="Polysacc_synt_3"/>
    <property type="match status" value="1"/>
</dbReference>
<feature type="transmembrane region" description="Helical" evidence="6">
    <location>
        <begin position="394"/>
        <end position="414"/>
    </location>
</feature>
<accession>A0ABR8QSU1</accession>
<dbReference type="PANTHER" id="PTHR30250">
    <property type="entry name" value="PST FAMILY PREDICTED COLANIC ACID TRANSPORTER"/>
    <property type="match status" value="1"/>
</dbReference>
<dbReference type="PANTHER" id="PTHR30250:SF11">
    <property type="entry name" value="O-ANTIGEN TRANSPORTER-RELATED"/>
    <property type="match status" value="1"/>
</dbReference>
<dbReference type="InterPro" id="IPR050833">
    <property type="entry name" value="Poly_Biosynth_Transport"/>
</dbReference>
<feature type="transmembrane region" description="Helical" evidence="6">
    <location>
        <begin position="84"/>
        <end position="107"/>
    </location>
</feature>
<dbReference type="RefSeq" id="WP_191816032.1">
    <property type="nucleotide sequence ID" value="NZ_JACSQT010000009.1"/>
</dbReference>
<protein>
    <submittedName>
        <fullName evidence="7">Oligosaccharide flippase family protein</fullName>
    </submittedName>
</protein>
<evidence type="ECO:0000256" key="1">
    <source>
        <dbReference type="ARBA" id="ARBA00004651"/>
    </source>
</evidence>
<dbReference type="EMBL" id="JACSQT010000009">
    <property type="protein sequence ID" value="MBD7938621.1"/>
    <property type="molecule type" value="Genomic_DNA"/>
</dbReference>
<evidence type="ECO:0000313" key="7">
    <source>
        <dbReference type="EMBL" id="MBD7938621.1"/>
    </source>
</evidence>
<feature type="transmembrane region" description="Helical" evidence="6">
    <location>
        <begin position="49"/>
        <end position="72"/>
    </location>
</feature>
<name>A0ABR8QSU1_9BACI</name>
<keyword evidence="5 6" id="KW-0472">Membrane</keyword>
<proteinExistence type="predicted"/>
<dbReference type="Proteomes" id="UP000657931">
    <property type="component" value="Unassembled WGS sequence"/>
</dbReference>
<keyword evidence="3 6" id="KW-0812">Transmembrane</keyword>
<gene>
    <name evidence="7" type="ORF">H9655_16425</name>
</gene>
<feature type="transmembrane region" description="Helical" evidence="6">
    <location>
        <begin position="365"/>
        <end position="388"/>
    </location>
</feature>
<organism evidence="7 8">
    <name type="scientific">Cytobacillus stercorigallinarum</name>
    <dbReference type="NCBI Taxonomy" id="2762240"/>
    <lineage>
        <taxon>Bacteria</taxon>
        <taxon>Bacillati</taxon>
        <taxon>Bacillota</taxon>
        <taxon>Bacilli</taxon>
        <taxon>Bacillales</taxon>
        <taxon>Bacillaceae</taxon>
        <taxon>Cytobacillus</taxon>
    </lineage>
</organism>
<keyword evidence="4 6" id="KW-1133">Transmembrane helix</keyword>
<keyword evidence="2" id="KW-1003">Cell membrane</keyword>
<evidence type="ECO:0000256" key="5">
    <source>
        <dbReference type="ARBA" id="ARBA00023136"/>
    </source>
</evidence>
<evidence type="ECO:0000313" key="8">
    <source>
        <dbReference type="Proteomes" id="UP000657931"/>
    </source>
</evidence>
<comment type="caution">
    <text evidence="7">The sequence shown here is derived from an EMBL/GenBank/DDBJ whole genome shotgun (WGS) entry which is preliminary data.</text>
</comment>
<feature type="transmembrane region" description="Helical" evidence="6">
    <location>
        <begin position="330"/>
        <end position="353"/>
    </location>
</feature>
<reference evidence="7 8" key="1">
    <citation type="submission" date="2020-08" db="EMBL/GenBank/DDBJ databases">
        <title>A Genomic Blueprint of the Chicken Gut Microbiome.</title>
        <authorList>
            <person name="Gilroy R."/>
            <person name="Ravi A."/>
            <person name="Getino M."/>
            <person name="Pursley I."/>
            <person name="Horton D.L."/>
            <person name="Alikhan N.-F."/>
            <person name="Baker D."/>
            <person name="Gharbi K."/>
            <person name="Hall N."/>
            <person name="Watson M."/>
            <person name="Adriaenssens E.M."/>
            <person name="Foster-Nyarko E."/>
            <person name="Jarju S."/>
            <person name="Secka A."/>
            <person name="Antonio M."/>
            <person name="Oren A."/>
            <person name="Chaudhuri R."/>
            <person name="La Ragione R.M."/>
            <person name="Hildebrand F."/>
            <person name="Pallen M.J."/>
        </authorList>
    </citation>
    <scope>NUCLEOTIDE SEQUENCE [LARGE SCALE GENOMIC DNA]</scope>
    <source>
        <strain evidence="7 8">Sa5YUA1</strain>
    </source>
</reference>
<evidence type="ECO:0000256" key="2">
    <source>
        <dbReference type="ARBA" id="ARBA00022475"/>
    </source>
</evidence>
<feature type="transmembrane region" description="Helical" evidence="6">
    <location>
        <begin position="299"/>
        <end position="318"/>
    </location>
</feature>
<evidence type="ECO:0000256" key="6">
    <source>
        <dbReference type="SAM" id="Phobius"/>
    </source>
</evidence>
<feature type="transmembrane region" description="Helical" evidence="6">
    <location>
        <begin position="159"/>
        <end position="185"/>
    </location>
</feature>
<sequence>MHKRLGDFIQSKYFKSISQLTTGSFIAQIITLIVAPISTRLYTAEQLGVYTLILTLLTIFGPVICGKYDLAIVSAKDDKEVMELIWSSTIFSVLFLFFISIFYRFYLTSYPEIIDEVGNFAYIVIFMLFIRAFTNILTSYNNRYKEYKTISSVYVVRSLVQNIGLVLFGFLKFGAIGLLFSQLIGSLFGLRKQSKHLYKNILGLKFVRIQGIKNVVKKYRKQPIYSMPAHFLSSTSYSILNLFISSLFGLSTFGYYSMSYRILGLPLSLVSMNVSKVFFQKATEEKSKYGNYYKAFKQITLLLLSVSIPMVIILISFGPYVFELFFGEGWYIAGVYVQILAPMYGIRLIVSALTPALIVSGKQRLELIIQSCFLSCSVLAYLICKLFTLDMSAFLSIISISYSLIYIVYLIIIYKLSLAKN</sequence>
<comment type="subcellular location">
    <subcellularLocation>
        <location evidence="1">Cell membrane</location>
        <topology evidence="1">Multi-pass membrane protein</topology>
    </subcellularLocation>
</comment>
<feature type="transmembrane region" description="Helical" evidence="6">
    <location>
        <begin position="262"/>
        <end position="279"/>
    </location>
</feature>